<comment type="caution">
    <text evidence="1">The sequence shown here is derived from an EMBL/GenBank/DDBJ whole genome shotgun (WGS) entry which is preliminary data.</text>
</comment>
<dbReference type="STRING" id="1278819.BHE19_11930"/>
<reference evidence="3" key="1">
    <citation type="submission" date="2016-09" db="EMBL/GenBank/DDBJ databases">
        <authorList>
            <person name="Chen S."/>
            <person name="Walker E."/>
        </authorList>
    </citation>
    <scope>NUCLEOTIDE SEQUENCE [LARGE SCALE GENOMIC DNA]</scope>
    <source>
        <strain evidence="3">MSU</strain>
    </source>
</reference>
<sequence length="197" mass="22810">MIYDSLDTIPYKTFLKIVDTGNLQLLSPTETDEEVLINTWAAIYEEHENRENATPQGKKLFRISKEIESLEYQLKVVLFSCDALKFAYDEDLDQLLTVEYGFILRTTDEVVYYEDIAQIERESNAFKVKIGVLKQHLPKIESGQQYTIDDIMASYCSILGFHIGDFNAITYNAYFGYEKQVNAKIEAIKKQETTKKK</sequence>
<proteinExistence type="predicted"/>
<dbReference type="RefSeq" id="WP_070907658.1">
    <property type="nucleotide sequence ID" value="NZ_MIKE01000024.1"/>
</dbReference>
<dbReference type="Proteomes" id="UP000180252">
    <property type="component" value="Unassembled WGS sequence"/>
</dbReference>
<dbReference type="EMBL" id="MIKE01000024">
    <property type="protein sequence ID" value="OHT44423.1"/>
    <property type="molecule type" value="Genomic_DNA"/>
</dbReference>
<evidence type="ECO:0000313" key="3">
    <source>
        <dbReference type="Proteomes" id="UP000180252"/>
    </source>
</evidence>
<evidence type="ECO:0000313" key="2">
    <source>
        <dbReference type="EMBL" id="OXB19441.1"/>
    </source>
</evidence>
<reference evidence="1" key="2">
    <citation type="submission" date="2016-09" db="EMBL/GenBank/DDBJ databases">
        <authorList>
            <person name="Capua I."/>
            <person name="De Benedictis P."/>
            <person name="Joannis T."/>
            <person name="Lombin L.H."/>
            <person name="Cattoli G."/>
        </authorList>
    </citation>
    <scope>NUCLEOTIDE SEQUENCE [LARGE SCALE GENOMIC DNA]</scope>
    <source>
        <strain evidence="1">MSU</strain>
    </source>
</reference>
<evidence type="ECO:0000313" key="4">
    <source>
        <dbReference type="Proteomes" id="UP000198319"/>
    </source>
</evidence>
<reference evidence="2 4" key="3">
    <citation type="submission" date="2016-11" db="EMBL/GenBank/DDBJ databases">
        <title>Whole genomes of Flavobacteriaceae.</title>
        <authorList>
            <person name="Stine C."/>
            <person name="Li C."/>
            <person name="Tadesse D."/>
        </authorList>
    </citation>
    <scope>NUCLEOTIDE SEQUENCE [LARGE SCALE GENOMIC DNA]</scope>
    <source>
        <strain evidence="2 4">ATCC BAA-2541</strain>
    </source>
</reference>
<accession>A0A1S1J7Z2</accession>
<dbReference type="EMBL" id="MUHG01000018">
    <property type="protein sequence ID" value="OXB19441.1"/>
    <property type="molecule type" value="Genomic_DNA"/>
</dbReference>
<dbReference type="Proteomes" id="UP000198319">
    <property type="component" value="Unassembled WGS sequence"/>
</dbReference>
<gene>
    <name evidence="2" type="ORF">B0A71_12945</name>
    <name evidence="1" type="ORF">BHE19_11930</name>
</gene>
<keyword evidence="4" id="KW-1185">Reference proteome</keyword>
<evidence type="ECO:0000313" key="1">
    <source>
        <dbReference type="EMBL" id="OHT44423.1"/>
    </source>
</evidence>
<name>A0A1S1J7Z2_9FLAO</name>
<dbReference type="AlphaFoldDB" id="A0A1S1J7Z2"/>
<protein>
    <submittedName>
        <fullName evidence="1">Uncharacterized protein</fullName>
    </submittedName>
</protein>
<organism evidence="1 3">
    <name type="scientific">Flavobacterium tructae</name>
    <dbReference type="NCBI Taxonomy" id="1114873"/>
    <lineage>
        <taxon>Bacteria</taxon>
        <taxon>Pseudomonadati</taxon>
        <taxon>Bacteroidota</taxon>
        <taxon>Flavobacteriia</taxon>
        <taxon>Flavobacteriales</taxon>
        <taxon>Flavobacteriaceae</taxon>
        <taxon>Flavobacterium</taxon>
    </lineage>
</organism>